<accession>A0A1Q2HXC5</accession>
<dbReference type="Proteomes" id="UP000217209">
    <property type="component" value="Chromosome"/>
</dbReference>
<dbReference type="Gene3D" id="3.40.50.1820">
    <property type="entry name" value="alpha/beta hydrolase"/>
    <property type="match status" value="1"/>
</dbReference>
<protein>
    <submittedName>
        <fullName evidence="2">Alpha/beta hydrolase family protein</fullName>
    </submittedName>
</protein>
<proteinExistence type="predicted"/>
<reference evidence="2 3" key="1">
    <citation type="submission" date="2016-12" db="EMBL/GenBank/DDBJ databases">
        <authorList>
            <person name="Song W.-J."/>
            <person name="Kurnit D.M."/>
        </authorList>
    </citation>
    <scope>NUCLEOTIDE SEQUENCE [LARGE SCALE GENOMIC DNA]</scope>
    <source>
        <strain evidence="2 3">DSM 30827</strain>
    </source>
</reference>
<dbReference type="GO" id="GO:0016787">
    <property type="term" value="F:hydrolase activity"/>
    <property type="evidence" value="ECO:0007669"/>
    <property type="project" value="UniProtKB-KW"/>
</dbReference>
<dbReference type="InterPro" id="IPR022742">
    <property type="entry name" value="Hydrolase_4"/>
</dbReference>
<dbReference type="PANTHER" id="PTHR11614">
    <property type="entry name" value="PHOSPHOLIPASE-RELATED"/>
    <property type="match status" value="1"/>
</dbReference>
<evidence type="ECO:0000313" key="3">
    <source>
        <dbReference type="Proteomes" id="UP000217209"/>
    </source>
</evidence>
<dbReference type="AlphaFoldDB" id="A0A1Q2HXC5"/>
<evidence type="ECO:0000259" key="1">
    <source>
        <dbReference type="Pfam" id="PF12146"/>
    </source>
</evidence>
<feature type="domain" description="Serine aminopeptidase S33" evidence="1">
    <location>
        <begin position="94"/>
        <end position="349"/>
    </location>
</feature>
<dbReference type="KEGG" id="cgv:CGLAU_07805"/>
<organism evidence="2 3">
    <name type="scientific">Corynebacterium glaucum</name>
    <dbReference type="NCBI Taxonomy" id="187491"/>
    <lineage>
        <taxon>Bacteria</taxon>
        <taxon>Bacillati</taxon>
        <taxon>Actinomycetota</taxon>
        <taxon>Actinomycetes</taxon>
        <taxon>Mycobacteriales</taxon>
        <taxon>Corynebacteriaceae</taxon>
        <taxon>Corynebacterium</taxon>
    </lineage>
</organism>
<dbReference type="Pfam" id="PF12146">
    <property type="entry name" value="Hydrolase_4"/>
    <property type="match status" value="1"/>
</dbReference>
<gene>
    <name evidence="2" type="ORF">CGLAU_07805</name>
</gene>
<dbReference type="InterPro" id="IPR029058">
    <property type="entry name" value="AB_hydrolase_fold"/>
</dbReference>
<evidence type="ECO:0000313" key="2">
    <source>
        <dbReference type="EMBL" id="AQQ15516.1"/>
    </source>
</evidence>
<dbReference type="InterPro" id="IPR051044">
    <property type="entry name" value="MAG_DAG_Lipase"/>
</dbReference>
<sequence>MFTVRRECVLRNILRKTFMLQPQYAAPPECSAKVASIGVMSSKNLEPTWMPDILGDGYEQAALELGEDPDTGKDVRAVLVRATAGNANAKADKPALLWIHGLSDYFFQTHVAEYFTSQGYPFYAIDLRRCGRARTRGQRWHYTTEMAHYFPELTWALEIVAKQHGSVVPFAHSTGGLIAPLWADHLRREDPANHAKLKGMILNSPWLDLQFNPLAVRLGRPVIKLLGRAIPLMPLPNGGLGAYGASIHESQHGEWRFNTEMKPLDGHRKYMGWIRAVVKAQEEIHSGEVDTGVPTLTMMSSHSYLGEDYSPAADAADTVLDVEQIRKWAPKVAEVTETKTIDGARHDVFLSEPFAREVAYKTTTEWLEQL</sequence>
<name>A0A1Q2HXC5_9CORY</name>
<keyword evidence="2" id="KW-0378">Hydrolase</keyword>
<dbReference type="EMBL" id="CP019688">
    <property type="protein sequence ID" value="AQQ15516.1"/>
    <property type="molecule type" value="Genomic_DNA"/>
</dbReference>
<dbReference type="SUPFAM" id="SSF53474">
    <property type="entry name" value="alpha/beta-Hydrolases"/>
    <property type="match status" value="1"/>
</dbReference>
<keyword evidence="3" id="KW-1185">Reference proteome</keyword>